<dbReference type="RefSeq" id="WP_238252963.1">
    <property type="nucleotide sequence ID" value="NZ_BPQX01000065.1"/>
</dbReference>
<evidence type="ECO:0000313" key="2">
    <source>
        <dbReference type="Proteomes" id="UP001236369"/>
    </source>
</evidence>
<keyword evidence="2" id="KW-1185">Reference proteome</keyword>
<proteinExistence type="predicted"/>
<dbReference type="EMBL" id="JAUSVV010000003">
    <property type="protein sequence ID" value="MDQ0442514.1"/>
    <property type="molecule type" value="Genomic_DNA"/>
</dbReference>
<comment type="caution">
    <text evidence="1">The sequence shown here is derived from an EMBL/GenBank/DDBJ whole genome shotgun (WGS) entry which is preliminary data.</text>
</comment>
<accession>A0ABU0HLX4</accession>
<gene>
    <name evidence="1" type="ORF">QO016_002008</name>
</gene>
<name>A0ABU0HLX4_9HYPH</name>
<sequence>MAKEPPPTVGDLRRKAIVTDDEISNAADSFLADPKTTPYRFGRDHMLDVAAAVERHTPSLLIYRDPHACAADKRRAVVNALLLASPMALATPTEE</sequence>
<evidence type="ECO:0000313" key="1">
    <source>
        <dbReference type="EMBL" id="MDQ0442514.1"/>
    </source>
</evidence>
<dbReference type="Proteomes" id="UP001236369">
    <property type="component" value="Unassembled WGS sequence"/>
</dbReference>
<reference evidence="1 2" key="1">
    <citation type="submission" date="2023-07" db="EMBL/GenBank/DDBJ databases">
        <title>Genomic Encyclopedia of Type Strains, Phase IV (KMG-IV): sequencing the most valuable type-strain genomes for metagenomic binning, comparative biology and taxonomic classification.</title>
        <authorList>
            <person name="Goeker M."/>
        </authorList>
    </citation>
    <scope>NUCLEOTIDE SEQUENCE [LARGE SCALE GENOMIC DNA]</scope>
    <source>
        <strain evidence="1 2">DSM 19562</strain>
    </source>
</reference>
<protein>
    <submittedName>
        <fullName evidence="1">Uncharacterized protein</fullName>
    </submittedName>
</protein>
<organism evidence="1 2">
    <name type="scientific">Methylobacterium persicinum</name>
    <dbReference type="NCBI Taxonomy" id="374426"/>
    <lineage>
        <taxon>Bacteria</taxon>
        <taxon>Pseudomonadati</taxon>
        <taxon>Pseudomonadota</taxon>
        <taxon>Alphaproteobacteria</taxon>
        <taxon>Hyphomicrobiales</taxon>
        <taxon>Methylobacteriaceae</taxon>
        <taxon>Methylobacterium</taxon>
    </lineage>
</organism>